<evidence type="ECO:0000313" key="10">
    <source>
        <dbReference type="Proteomes" id="UP001209878"/>
    </source>
</evidence>
<feature type="compositionally biased region" description="Polar residues" evidence="6">
    <location>
        <begin position="1112"/>
        <end position="1128"/>
    </location>
</feature>
<dbReference type="PROSITE" id="PS50002">
    <property type="entry name" value="SH3"/>
    <property type="match status" value="3"/>
</dbReference>
<evidence type="ECO:0000256" key="3">
    <source>
        <dbReference type="ARBA" id="ARBA00022737"/>
    </source>
</evidence>
<name>A0AAD9KPH6_RIDPI</name>
<evidence type="ECO:0000256" key="5">
    <source>
        <dbReference type="PROSITE-ProRule" id="PRU00192"/>
    </source>
</evidence>
<feature type="domain" description="SH3" evidence="7">
    <location>
        <begin position="910"/>
        <end position="969"/>
    </location>
</feature>
<dbReference type="PANTHER" id="PTHR14167">
    <property type="entry name" value="SH3 DOMAIN-CONTAINING"/>
    <property type="match status" value="1"/>
</dbReference>
<feature type="domain" description="SH3" evidence="7">
    <location>
        <begin position="1185"/>
        <end position="1244"/>
    </location>
</feature>
<feature type="domain" description="SH3" evidence="7">
    <location>
        <begin position="841"/>
        <end position="900"/>
    </location>
</feature>
<dbReference type="PROSITE" id="PS50831">
    <property type="entry name" value="SOHO"/>
    <property type="match status" value="1"/>
</dbReference>
<dbReference type="Proteomes" id="UP001209878">
    <property type="component" value="Unassembled WGS sequence"/>
</dbReference>
<dbReference type="InterPro" id="IPR003127">
    <property type="entry name" value="SoHo_dom"/>
</dbReference>
<dbReference type="Pfam" id="PF14604">
    <property type="entry name" value="SH3_9"/>
    <property type="match status" value="1"/>
</dbReference>
<dbReference type="FunFam" id="2.30.30.40:FF:000001">
    <property type="entry name" value="Sorbin and SH3 domain-containing protein 1 isoform 2"/>
    <property type="match status" value="1"/>
</dbReference>
<feature type="compositionally biased region" description="Polar residues" evidence="6">
    <location>
        <begin position="1027"/>
        <end position="1045"/>
    </location>
</feature>
<organism evidence="9 10">
    <name type="scientific">Ridgeia piscesae</name>
    <name type="common">Tubeworm</name>
    <dbReference type="NCBI Taxonomy" id="27915"/>
    <lineage>
        <taxon>Eukaryota</taxon>
        <taxon>Metazoa</taxon>
        <taxon>Spiralia</taxon>
        <taxon>Lophotrochozoa</taxon>
        <taxon>Annelida</taxon>
        <taxon>Polychaeta</taxon>
        <taxon>Sedentaria</taxon>
        <taxon>Canalipalpata</taxon>
        <taxon>Sabellida</taxon>
        <taxon>Siboglinidae</taxon>
        <taxon>Ridgeia</taxon>
    </lineage>
</organism>
<comment type="subcellular location">
    <subcellularLocation>
        <location evidence="1">Cell junction</location>
    </subcellularLocation>
</comment>
<dbReference type="PRINTS" id="PR00452">
    <property type="entry name" value="SH3DOMAIN"/>
</dbReference>
<dbReference type="InterPro" id="IPR050384">
    <property type="entry name" value="Endophilin_SH3RF"/>
</dbReference>
<feature type="compositionally biased region" description="Polar residues" evidence="6">
    <location>
        <begin position="978"/>
        <end position="1005"/>
    </location>
</feature>
<dbReference type="SUPFAM" id="SSF50044">
    <property type="entry name" value="SH3-domain"/>
    <property type="match status" value="3"/>
</dbReference>
<dbReference type="CDD" id="cd11781">
    <property type="entry name" value="SH3_Sorbs_1"/>
    <property type="match status" value="1"/>
</dbReference>
<feature type="region of interest" description="Disordered" evidence="6">
    <location>
        <begin position="978"/>
        <end position="1128"/>
    </location>
</feature>
<sequence length="1244" mass="138819">MDSSEKAPRSRAKLPGGSSNPSFAPGLRVPTSPSRGQSKGLAMFLNQKERLSEGGATDDSGLDSGHPGGAPYSLGSGALAQQPSPLRRDSGVSSTSITLSSSHSPMSPAEGSMAYSSPFPVKLIFFFSSVVHLSLVSAVVWSPGQKPPSLDSEMKEREMERAQDRRQEEELKSMPAKWTPGGSSGGGDAARREFRPVKLDTMSTPPRVRKASNEPPPPGPEESFAWKPSDPSVTSPVTIATATHVSSAASPTNSRFSAWNGTASHFTERKSSLPPSQSPTVTLLQKDRERRRISALLSELAAEEREGANEEFEIPSGIRTVRVNEDEIPKGAILIGTKESRDDDKKHTDTYYLLPAEGATTTTRKVEVKKAPVYRDIGPTDEQTGMPVGLRSQIDAKKQKDWYKKMYTSLHRTDKKTERGCSDVLSGPEEGRRQESNAYKPTYVFPENLDEERQEAPNPYRPSYEFPSGGSHVSSRDSSTMSLDRYGRLKSPSPKREVKRPWSPPHAKYRTAVYKNQPRSIIDYEPGHSSIAERESKLDLGVSLFQNNSALYNPPIEKPGQYSRYVESDSELEYHRKERPLSPCSDVSSRDLYKKVQQGGDIPYTGFGYPAQDKKGDPANARPPTLHVPAPTPKSPTVTNKQHPSHVGSLSRKGTGVGSLSDRNNNSLLFKGRRSRSLSASEQLGVTSQLPPKRQPNCENVNDENRDRGGGYATLQTPGRQAARSRFSDSDVRSFTLDRRRYSAEEARRRRDEDDARRREKLQRIYAEEKRKKLGEEMRANEARRHNDFFTDEKYWLELAGVAAVEEKTSASQKSPIPKDRFEENLDAASLERPKKKTVTKVRGKAKALYSFRAQNPRELSFRRGDTLFLLRAIDRNWYEGEHHGRVGIFPVNYVEVLTSLDEARTAAHQREGSAIAKYNFKAQSPIELSLRVGDEVCVIRQLDDNWLEGRIGHRQGIFPFNYVDIINEPDTPLMTPQLTPRSSYACTPRTGSPGQLSPVSTMSNGPAPTIPSAPISPRMFDFDFDQQSNFSPRSVASSTQNSYQREYIPSPSPSLQQRTQRSYGLLQESLNRARSPQPISRARSPQPVVSQQQAPQRIQNNYGTYRAPDTVTMNGSYSQKDSRLIGSQSPERRVYGGFKEPEGRGGMYKDSGPITTPFVQQKSHVTEASPHSSRDGHAKRYKEPIYPPFRSIYNYKPQNEDELELKDGDIVYVMEKCDDGWYVGTSDRTKEFGTFPGNYVKPI</sequence>
<dbReference type="CDD" id="cd11780">
    <property type="entry name" value="SH3_Sorbs_3"/>
    <property type="match status" value="1"/>
</dbReference>
<keyword evidence="10" id="KW-1185">Reference proteome</keyword>
<feature type="region of interest" description="Disordered" evidence="6">
    <location>
        <begin position="1"/>
        <end position="113"/>
    </location>
</feature>
<evidence type="ECO:0000256" key="4">
    <source>
        <dbReference type="ARBA" id="ARBA00022949"/>
    </source>
</evidence>
<evidence type="ECO:0000259" key="7">
    <source>
        <dbReference type="PROSITE" id="PS50002"/>
    </source>
</evidence>
<dbReference type="Gene3D" id="2.30.30.40">
    <property type="entry name" value="SH3 Domains"/>
    <property type="match status" value="3"/>
</dbReference>
<protein>
    <submittedName>
        <fullName evidence="9">Uncharacterized protein</fullName>
    </submittedName>
</protein>
<accession>A0AAD9KPH6</accession>
<dbReference type="SMART" id="SM00326">
    <property type="entry name" value="SH3"/>
    <property type="match status" value="3"/>
</dbReference>
<feature type="compositionally biased region" description="Polar residues" evidence="6">
    <location>
        <begin position="1054"/>
        <end position="1079"/>
    </location>
</feature>
<dbReference type="InterPro" id="IPR001452">
    <property type="entry name" value="SH3_domain"/>
</dbReference>
<keyword evidence="2 5" id="KW-0728">SH3 domain</keyword>
<keyword evidence="3" id="KW-0677">Repeat</keyword>
<evidence type="ECO:0000256" key="1">
    <source>
        <dbReference type="ARBA" id="ARBA00004282"/>
    </source>
</evidence>
<dbReference type="PANTHER" id="PTHR14167:SF116">
    <property type="entry name" value="CAP, ISOFORM AC"/>
    <property type="match status" value="1"/>
</dbReference>
<feature type="compositionally biased region" description="Low complexity" evidence="6">
    <location>
        <begin position="1083"/>
        <end position="1098"/>
    </location>
</feature>
<keyword evidence="4" id="KW-0965">Cell junction</keyword>
<feature type="compositionally biased region" description="Low complexity" evidence="6">
    <location>
        <begin position="91"/>
        <end position="112"/>
    </location>
</feature>
<feature type="compositionally biased region" description="Low complexity" evidence="6">
    <location>
        <begin position="1007"/>
        <end position="1018"/>
    </location>
</feature>
<proteinExistence type="predicted"/>
<comment type="caution">
    <text evidence="9">The sequence shown here is derived from an EMBL/GenBank/DDBJ whole genome shotgun (WGS) entry which is preliminary data.</text>
</comment>
<feature type="compositionally biased region" description="Basic and acidic residues" evidence="6">
    <location>
        <begin position="152"/>
        <end position="172"/>
    </location>
</feature>
<dbReference type="SMART" id="SM00459">
    <property type="entry name" value="Sorb"/>
    <property type="match status" value="1"/>
</dbReference>
<evidence type="ECO:0000313" key="9">
    <source>
        <dbReference type="EMBL" id="KAK2174959.1"/>
    </source>
</evidence>
<gene>
    <name evidence="9" type="ORF">NP493_764g01025</name>
</gene>
<dbReference type="PRINTS" id="PR00499">
    <property type="entry name" value="P67PHOX"/>
</dbReference>
<dbReference type="EMBL" id="JAODUO010000762">
    <property type="protein sequence ID" value="KAK2174959.1"/>
    <property type="molecule type" value="Genomic_DNA"/>
</dbReference>
<dbReference type="InterPro" id="IPR036028">
    <property type="entry name" value="SH3-like_dom_sf"/>
</dbReference>
<feature type="compositionally biased region" description="Low complexity" evidence="6">
    <location>
        <begin position="468"/>
        <end position="479"/>
    </location>
</feature>
<evidence type="ECO:0000259" key="8">
    <source>
        <dbReference type="PROSITE" id="PS50831"/>
    </source>
</evidence>
<dbReference type="Pfam" id="PF00018">
    <property type="entry name" value="SH3_1"/>
    <property type="match status" value="2"/>
</dbReference>
<feature type="region of interest" description="Disordered" evidence="6">
    <location>
        <begin position="142"/>
        <end position="235"/>
    </location>
</feature>
<dbReference type="AlphaFoldDB" id="A0AAD9KPH6"/>
<evidence type="ECO:0000256" key="2">
    <source>
        <dbReference type="ARBA" id="ARBA00022443"/>
    </source>
</evidence>
<feature type="region of interest" description="Disordered" evidence="6">
    <location>
        <begin position="414"/>
        <end position="503"/>
    </location>
</feature>
<reference evidence="9" key="1">
    <citation type="journal article" date="2023" name="Mol. Biol. Evol.">
        <title>Third-Generation Sequencing Reveals the Adaptive Role of the Epigenome in Three Deep-Sea Polychaetes.</title>
        <authorList>
            <person name="Perez M."/>
            <person name="Aroh O."/>
            <person name="Sun Y."/>
            <person name="Lan Y."/>
            <person name="Juniper S.K."/>
            <person name="Young C.R."/>
            <person name="Angers B."/>
            <person name="Qian P.Y."/>
        </authorList>
    </citation>
    <scope>NUCLEOTIDE SEQUENCE</scope>
    <source>
        <strain evidence="9">R07B-5</strain>
    </source>
</reference>
<dbReference type="GO" id="GO:0070161">
    <property type="term" value="C:anchoring junction"/>
    <property type="evidence" value="ECO:0007669"/>
    <property type="project" value="UniProtKB-SubCell"/>
</dbReference>
<evidence type="ECO:0000256" key="6">
    <source>
        <dbReference type="SAM" id="MobiDB-lite"/>
    </source>
</evidence>
<feature type="compositionally biased region" description="Polar residues" evidence="6">
    <location>
        <begin position="677"/>
        <end position="690"/>
    </location>
</feature>
<feature type="region of interest" description="Disordered" evidence="6">
    <location>
        <begin position="606"/>
        <end position="731"/>
    </location>
</feature>
<feature type="compositionally biased region" description="Basic and acidic residues" evidence="6">
    <location>
        <begin position="189"/>
        <end position="198"/>
    </location>
</feature>
<feature type="domain" description="SoHo" evidence="8">
    <location>
        <begin position="368"/>
        <end position="448"/>
    </location>
</feature>